<dbReference type="GO" id="GO:0022857">
    <property type="term" value="F:transmembrane transporter activity"/>
    <property type="evidence" value="ECO:0007669"/>
    <property type="project" value="InterPro"/>
</dbReference>
<dbReference type="PANTHER" id="PTHR23542">
    <property type="match status" value="1"/>
</dbReference>
<reference evidence="2 3" key="1">
    <citation type="journal article" date="2010" name="Stand. Genomic Sci.">
        <title>Complete genome sequence of Conexibacter woesei type strain (ID131577).</title>
        <authorList>
            <person name="Pukall R."/>
            <person name="Lapidus A."/>
            <person name="Glavina Del Rio T."/>
            <person name="Copeland A."/>
            <person name="Tice H."/>
            <person name="Cheng J.-F."/>
            <person name="Lucas S."/>
            <person name="Chen F."/>
            <person name="Nolan M."/>
            <person name="Bruce D."/>
            <person name="Goodwin L."/>
            <person name="Pitluck S."/>
            <person name="Mavromatis K."/>
            <person name="Ivanova N."/>
            <person name="Ovchinnikova G."/>
            <person name="Pati A."/>
            <person name="Chen A."/>
            <person name="Palaniappan K."/>
            <person name="Land M."/>
            <person name="Hauser L."/>
            <person name="Chang Y.-J."/>
            <person name="Jeffries C.D."/>
            <person name="Chain P."/>
            <person name="Meincke L."/>
            <person name="Sims D."/>
            <person name="Brettin T."/>
            <person name="Detter J.C."/>
            <person name="Rohde M."/>
            <person name="Goeker M."/>
            <person name="Bristow J."/>
            <person name="Eisen J.A."/>
            <person name="Markowitz V."/>
            <person name="Kyrpides N.C."/>
            <person name="Klenk H.-P."/>
            <person name="Hugenholtz P."/>
        </authorList>
    </citation>
    <scope>NUCLEOTIDE SEQUENCE [LARGE SCALE GENOMIC DNA]</scope>
    <source>
        <strain evidence="3">DSM 14684 / CIP 108061 / JCM 11494 / NBRC 100937 / ID131577</strain>
    </source>
</reference>
<dbReference type="Gene3D" id="1.20.1250.20">
    <property type="entry name" value="MFS general substrate transporter like domains"/>
    <property type="match status" value="2"/>
</dbReference>
<dbReference type="EMBL" id="CP001854">
    <property type="protein sequence ID" value="ADB52857.1"/>
    <property type="molecule type" value="Genomic_DNA"/>
</dbReference>
<dbReference type="eggNOG" id="COG2814">
    <property type="taxonomic scope" value="Bacteria"/>
</dbReference>
<feature type="transmembrane region" description="Helical" evidence="1">
    <location>
        <begin position="49"/>
        <end position="68"/>
    </location>
</feature>
<feature type="transmembrane region" description="Helical" evidence="1">
    <location>
        <begin position="249"/>
        <end position="270"/>
    </location>
</feature>
<keyword evidence="3" id="KW-1185">Reference proteome</keyword>
<keyword evidence="1" id="KW-0812">Transmembrane</keyword>
<feature type="transmembrane region" description="Helical" evidence="1">
    <location>
        <begin position="105"/>
        <end position="130"/>
    </location>
</feature>
<dbReference type="HOGENOM" id="CLU_033532_3_1_11"/>
<feature type="transmembrane region" description="Helical" evidence="1">
    <location>
        <begin position="309"/>
        <end position="330"/>
    </location>
</feature>
<feature type="transmembrane region" description="Helical" evidence="1">
    <location>
        <begin position="80"/>
        <end position="99"/>
    </location>
</feature>
<evidence type="ECO:0000313" key="3">
    <source>
        <dbReference type="Proteomes" id="UP000008229"/>
    </source>
</evidence>
<name>D3F7W3_CONWI</name>
<dbReference type="AlphaFoldDB" id="D3F7W3"/>
<accession>D3F7W3</accession>
<dbReference type="InterPro" id="IPR011701">
    <property type="entry name" value="MFS"/>
</dbReference>
<dbReference type="Proteomes" id="UP000008229">
    <property type="component" value="Chromosome"/>
</dbReference>
<dbReference type="Pfam" id="PF07690">
    <property type="entry name" value="MFS_1"/>
    <property type="match status" value="1"/>
</dbReference>
<dbReference type="PANTHER" id="PTHR23542:SF1">
    <property type="entry name" value="MAJOR FACILITATOR SUPERFAMILY (MFS) PROFILE DOMAIN-CONTAINING PROTEIN"/>
    <property type="match status" value="1"/>
</dbReference>
<dbReference type="KEGG" id="cwo:Cwoe_4443"/>
<evidence type="ECO:0000313" key="2">
    <source>
        <dbReference type="EMBL" id="ADB52857.1"/>
    </source>
</evidence>
<keyword evidence="1" id="KW-0472">Membrane</keyword>
<reference evidence="3" key="2">
    <citation type="submission" date="2010-01" db="EMBL/GenBank/DDBJ databases">
        <title>The complete genome of Conexibacter woesei DSM 14684.</title>
        <authorList>
            <consortium name="US DOE Joint Genome Institute (JGI-PGF)"/>
            <person name="Lucas S."/>
            <person name="Copeland A."/>
            <person name="Lapidus A."/>
            <person name="Glavina del Rio T."/>
            <person name="Dalin E."/>
            <person name="Tice H."/>
            <person name="Bruce D."/>
            <person name="Goodwin L."/>
            <person name="Pitluck S."/>
            <person name="Kyrpides N."/>
            <person name="Mavromatis K."/>
            <person name="Ivanova N."/>
            <person name="Mikhailova N."/>
            <person name="Chertkov O."/>
            <person name="Brettin T."/>
            <person name="Detter J.C."/>
            <person name="Han C."/>
            <person name="Larimer F."/>
            <person name="Land M."/>
            <person name="Hauser L."/>
            <person name="Markowitz V."/>
            <person name="Cheng J.-F."/>
            <person name="Hugenholtz P."/>
            <person name="Woyke T."/>
            <person name="Wu D."/>
            <person name="Pukall R."/>
            <person name="Steenblock K."/>
            <person name="Schneider S."/>
            <person name="Klenk H.-P."/>
            <person name="Eisen J.A."/>
        </authorList>
    </citation>
    <scope>NUCLEOTIDE SEQUENCE [LARGE SCALE GENOMIC DNA]</scope>
    <source>
        <strain evidence="3">DSM 14684 / CIP 108061 / JCM 11494 / NBRC 100937 / ID131577</strain>
    </source>
</reference>
<feature type="transmembrane region" description="Helical" evidence="1">
    <location>
        <begin position="339"/>
        <end position="360"/>
    </location>
</feature>
<feature type="transmembrane region" description="Helical" evidence="1">
    <location>
        <begin position="216"/>
        <end position="237"/>
    </location>
</feature>
<protein>
    <submittedName>
        <fullName evidence="2">Transporter, putative</fullName>
    </submittedName>
</protein>
<feature type="transmembrane region" description="Helical" evidence="1">
    <location>
        <begin position="366"/>
        <end position="387"/>
    </location>
</feature>
<feature type="transmembrane region" description="Helical" evidence="1">
    <location>
        <begin position="282"/>
        <end position="303"/>
    </location>
</feature>
<dbReference type="STRING" id="469383.Cwoe_4443"/>
<organism evidence="2 3">
    <name type="scientific">Conexibacter woesei (strain DSM 14684 / CCUG 47730 / CIP 108061 / JCM 11494 / NBRC 100937 / ID131577)</name>
    <dbReference type="NCBI Taxonomy" id="469383"/>
    <lineage>
        <taxon>Bacteria</taxon>
        <taxon>Bacillati</taxon>
        <taxon>Actinomycetota</taxon>
        <taxon>Thermoleophilia</taxon>
        <taxon>Solirubrobacterales</taxon>
        <taxon>Conexibacteraceae</taxon>
        <taxon>Conexibacter</taxon>
    </lineage>
</organism>
<dbReference type="InterPro" id="IPR036259">
    <property type="entry name" value="MFS_trans_sf"/>
</dbReference>
<proteinExistence type="predicted"/>
<evidence type="ECO:0000256" key="1">
    <source>
        <dbReference type="SAM" id="Phobius"/>
    </source>
</evidence>
<feature type="transmembrane region" description="Helical" evidence="1">
    <location>
        <begin position="174"/>
        <end position="195"/>
    </location>
</feature>
<gene>
    <name evidence="2" type="ordered locus">Cwoe_4443</name>
</gene>
<sequence>MRTSRYRDLLALPGAVSFLARTLLGRLPLGMLSLGLLLYVRERTGSFGTAGLAVGALVLGEAATAAVHGTLVDRFGPSRVVAACAGAQGTLLLGLVAAGESGAGAPVLIALCALIGTLVPPVSASARALWPRLTPDLPTREALFALDASTQEIIWTSGPMLVALGAAVAGPVGAVVLTAAITLVGGSLFAVSPVARMRPEPGRQGRRGSALSSRGLRLLLPSVLVMGVGLGHLEVALPALAVDAHADGAAGALLAVWSLGSLVGGVVYGSRSWGWPAHRRHTVFVALVALSVAPLLLAGSVAAALPLGFVAGLFIAPAFSCQFVIVGAMAPQDTAAEAFAWYTTALVGGVAAGVATAGQLVEARGVQTTVAAAIGALLLAALAATRVPALSEADAQRTNNATVGAPC</sequence>
<keyword evidence="1" id="KW-1133">Transmembrane helix</keyword>
<dbReference type="SUPFAM" id="SSF103473">
    <property type="entry name" value="MFS general substrate transporter"/>
    <property type="match status" value="1"/>
</dbReference>